<name>A0A4P2TE77_9CAUD</name>
<dbReference type="GO" id="GO:0016301">
    <property type="term" value="F:kinase activity"/>
    <property type="evidence" value="ECO:0007669"/>
    <property type="project" value="UniProtKB-KW"/>
</dbReference>
<evidence type="ECO:0000313" key="3">
    <source>
        <dbReference type="Proteomes" id="UP000305753"/>
    </source>
</evidence>
<sequence>MAIQHKNSYAMSSSAAVGGSAFEVEADAKLFATLTASLYTDKQVAVPREMLCNMKDAHIERNELYQAGTLIAPVTSVYAAKARMEFLEQHKEQLKWYAPKDKMYELQVPSVLDPTMVFKDFGIGLSVDQIMGPVQTTFDNETNKPIILRDEKGHPVRRGGLYKTIFKSTKENSNLTTGAYGLGSKSPYALCDTFTVESRFNGEKHMYIMYMTEDRQPMVDWITKCPETGEPAPIATDEYNGLTVSMVIQEHDIQRVIAGCERVLRSFEPEWQPELFGQPINVEMYDRTSRIGNMFVQPEVEENGVKTHYAVQGSVAYPVNTQYLDKDIRMILNSMGADTYTEFPIGLLNVPPSREQLDYVKWTVDNLNQHYRHSLDSFKDRVIKDIMDTYKKFESTDGSPTWSLHRYTAVKELRERWGVTLFESAMEQIQDKRYKRFGETDGDSVFPRPKVKYTKMIDVVQPDGSFIQQEKVYTENTVATGFYEFKSNGGVKRTNQIGLSLKRVQSGNFQVLVVDKPVKAMTRLLNWLEDTDQFAYNTPVLVVYPTPWFAKHEDTDFRKHVNDWFEGVDIPITLYTGDLKMPKVTFSASASSGISKYTGGQSPSPDSWKKLTPVVLRDEIFNDDDERPWIYVDMARFEIQNEGVSASAVEHLWYMLCRGSDARYQGVLGIRASAEKIRVENRHLLVTFKEAMEEFTERVNKLDNECRSYLKHIYFQNNFHFTTEVGWLYRIGKFADVDTKWIERLERIEKGWGWSAREVNGAISINARSNGGKNREQKYWEKRYSEIKSKFEKHGINLEQLEDFVSSNKNTARQTMKWIDAKVRFARSKLKQISEVFPMTWEMVREDTHANERILYMLEIELFARGLSYKPGDIYKTMDKGPENNLIETFYHSDLNKLIGKHNPIYAVVEEETSKEDTE</sequence>
<dbReference type="SUPFAM" id="SSF55874">
    <property type="entry name" value="ATPase domain of HSP90 chaperone/DNA topoisomerase II/histidine kinase"/>
    <property type="match status" value="1"/>
</dbReference>
<organism evidence="2 3">
    <name type="scientific">Vibrio phage VP-1</name>
    <dbReference type="NCBI Taxonomy" id="2234088"/>
    <lineage>
        <taxon>Viruses</taxon>
        <taxon>Duplodnaviria</taxon>
        <taxon>Heunggongvirae</taxon>
        <taxon>Uroviricota</taxon>
        <taxon>Caudoviricetes</taxon>
        <taxon>Pantevenvirales</taxon>
        <taxon>Ackermannviridae</taxon>
        <taxon>Vapseptimavirus</taxon>
        <taxon>Vapseptimavirus VAP7</taxon>
    </lineage>
</organism>
<dbReference type="InterPro" id="IPR036890">
    <property type="entry name" value="HATPase_C_sf"/>
</dbReference>
<evidence type="ECO:0000256" key="1">
    <source>
        <dbReference type="SAM" id="Coils"/>
    </source>
</evidence>
<keyword evidence="2" id="KW-0808">Transferase</keyword>
<evidence type="ECO:0000313" key="2">
    <source>
        <dbReference type="EMBL" id="AWY10125.1"/>
    </source>
</evidence>
<reference evidence="2 3" key="1">
    <citation type="submission" date="2018-05" db="EMBL/GenBank/DDBJ databases">
        <title>Whole genome sequencing of Vibrio phage VP-1.</title>
        <authorList>
            <person name="Nandita M."/>
            <person name="Bhat S.G."/>
        </authorList>
    </citation>
    <scope>NUCLEOTIDE SEQUENCE [LARGE SCALE GENOMIC DNA]</scope>
</reference>
<protein>
    <submittedName>
        <fullName evidence="2">Histidine kinase like ATPase</fullName>
    </submittedName>
</protein>
<feature type="coiled-coil region" evidence="1">
    <location>
        <begin position="685"/>
        <end position="712"/>
    </location>
</feature>
<dbReference type="Proteomes" id="UP000305753">
    <property type="component" value="Segment"/>
</dbReference>
<dbReference type="EMBL" id="MH363700">
    <property type="protein sequence ID" value="AWY10125.1"/>
    <property type="molecule type" value="Genomic_DNA"/>
</dbReference>
<keyword evidence="2" id="KW-0418">Kinase</keyword>
<keyword evidence="1" id="KW-0175">Coiled coil</keyword>
<proteinExistence type="predicted"/>
<accession>A0A4P2TE77</accession>
<dbReference type="Gene3D" id="3.30.565.10">
    <property type="entry name" value="Histidine kinase-like ATPase, C-terminal domain"/>
    <property type="match status" value="1"/>
</dbReference>